<dbReference type="KEGG" id="dci:113470268"/>
<organism evidence="2 3">
    <name type="scientific">Diaphorina citri</name>
    <name type="common">Asian citrus psyllid</name>
    <dbReference type="NCBI Taxonomy" id="121845"/>
    <lineage>
        <taxon>Eukaryota</taxon>
        <taxon>Metazoa</taxon>
        <taxon>Ecdysozoa</taxon>
        <taxon>Arthropoda</taxon>
        <taxon>Hexapoda</taxon>
        <taxon>Insecta</taxon>
        <taxon>Pterygota</taxon>
        <taxon>Neoptera</taxon>
        <taxon>Paraneoptera</taxon>
        <taxon>Hemiptera</taxon>
        <taxon>Sternorrhyncha</taxon>
        <taxon>Psylloidea</taxon>
        <taxon>Psyllidae</taxon>
        <taxon>Diaphorininae</taxon>
        <taxon>Diaphorina</taxon>
    </lineage>
</organism>
<dbReference type="PaxDb" id="121845-A0A3Q0J7C9"/>
<protein>
    <submittedName>
        <fullName evidence="3">Rab3 GTPase-activating protein non-catalytic subunit-like</fullName>
    </submittedName>
</protein>
<sequence>MGDLLLSHRVHNEPLSRLKCQSVLPPRHSSQPEQQEEVHAFFTSVLCVFPGFPLFNTLKAARNHLARAQSEGGDSASQIDTPLTFNKWRFTDQHKVSDCVVVGTAPTNTYHHLLTASMCGGYNTSYKTSAPQSTQVIATGTKPFVGFHYAMEGSSHQILTDVAKVVANKLKSAIGQAVPSWFLGGKKFPRLVFVLVEVFNVFSEN</sequence>
<dbReference type="STRING" id="121845.A0A3Q0J7C9"/>
<evidence type="ECO:0000313" key="2">
    <source>
        <dbReference type="Proteomes" id="UP000079169"/>
    </source>
</evidence>
<proteinExistence type="predicted"/>
<dbReference type="InterPro" id="IPR032839">
    <property type="entry name" value="RAB3GAP_N"/>
</dbReference>
<dbReference type="Proteomes" id="UP000079169">
    <property type="component" value="Unplaced"/>
</dbReference>
<reference evidence="3" key="1">
    <citation type="submission" date="2025-08" db="UniProtKB">
        <authorList>
            <consortium name="RefSeq"/>
        </authorList>
    </citation>
    <scope>IDENTIFICATION</scope>
</reference>
<dbReference type="AlphaFoldDB" id="A0A3Q0J7C9"/>
<evidence type="ECO:0000259" key="1">
    <source>
        <dbReference type="Pfam" id="PF14655"/>
    </source>
</evidence>
<dbReference type="Pfam" id="PF14655">
    <property type="entry name" value="RAB3GAP2_N"/>
    <property type="match status" value="1"/>
</dbReference>
<dbReference type="PANTHER" id="PTHR12472">
    <property type="entry name" value="RAB3-GAP REGULATORY DOMAIN"/>
    <property type="match status" value="1"/>
</dbReference>
<feature type="domain" description="Rab3-GAP regulatory subunit N-terminal" evidence="1">
    <location>
        <begin position="2"/>
        <end position="185"/>
    </location>
</feature>
<dbReference type="PANTHER" id="PTHR12472:SF0">
    <property type="entry name" value="RAB3 GTPASE-ACTIVATING PROTEIN NON-CATALYTIC SUBUNIT"/>
    <property type="match status" value="1"/>
</dbReference>
<gene>
    <name evidence="3" type="primary">LOC113470268</name>
</gene>
<evidence type="ECO:0000313" key="3">
    <source>
        <dbReference type="RefSeq" id="XP_026684374.1"/>
    </source>
</evidence>
<dbReference type="RefSeq" id="XP_026684374.1">
    <property type="nucleotide sequence ID" value="XM_026828573.1"/>
</dbReference>
<dbReference type="InterPro" id="IPR026059">
    <property type="entry name" value="Rab3GAP2"/>
</dbReference>
<accession>A0A3Q0J7C9</accession>
<keyword evidence="2" id="KW-1185">Reference proteome</keyword>
<name>A0A3Q0J7C9_DIACI</name>
<dbReference type="GeneID" id="113470268"/>